<dbReference type="STRING" id="7266.A0A3B0KD74"/>
<evidence type="ECO:0000256" key="5">
    <source>
        <dbReference type="ARBA" id="ARBA00022622"/>
    </source>
</evidence>
<dbReference type="Gene3D" id="1.10.390.10">
    <property type="entry name" value="Neutral Protease Domain 2"/>
    <property type="match status" value="1"/>
</dbReference>
<keyword evidence="4" id="KW-1003">Cell membrane</keyword>
<evidence type="ECO:0000256" key="4">
    <source>
        <dbReference type="ARBA" id="ARBA00022475"/>
    </source>
</evidence>
<dbReference type="OMA" id="ETHYHKM"/>
<dbReference type="Gene3D" id="1.25.50.20">
    <property type="match status" value="1"/>
</dbReference>
<protein>
    <recommendedName>
        <fullName evidence="18">Aminopeptidase</fullName>
        <ecNumber evidence="18">3.4.11.-</ecNumber>
    </recommendedName>
</protein>
<evidence type="ECO:0000256" key="19">
    <source>
        <dbReference type="SAM" id="SignalP"/>
    </source>
</evidence>
<evidence type="ECO:0000256" key="9">
    <source>
        <dbReference type="ARBA" id="ARBA00022801"/>
    </source>
</evidence>
<evidence type="ECO:0000256" key="3">
    <source>
        <dbReference type="ARBA" id="ARBA00022438"/>
    </source>
</evidence>
<reference evidence="24" key="1">
    <citation type="submission" date="2018-01" db="EMBL/GenBank/DDBJ databases">
        <authorList>
            <person name="Alioto T."/>
            <person name="Alioto T."/>
        </authorList>
    </citation>
    <scope>NUCLEOTIDE SEQUENCE [LARGE SCALE GENOMIC DNA]</scope>
</reference>
<evidence type="ECO:0000259" key="22">
    <source>
        <dbReference type="Pfam" id="PF17900"/>
    </source>
</evidence>
<keyword evidence="10 16" id="KW-0862">Zinc</keyword>
<dbReference type="Gene3D" id="2.60.40.1730">
    <property type="entry name" value="tricorn interacting facor f3 domain"/>
    <property type="match status" value="1"/>
</dbReference>
<dbReference type="SUPFAM" id="SSF63737">
    <property type="entry name" value="Leukotriene A4 hydrolase N-terminal domain"/>
    <property type="match status" value="1"/>
</dbReference>
<dbReference type="GO" id="GO:0005615">
    <property type="term" value="C:extracellular space"/>
    <property type="evidence" value="ECO:0007669"/>
    <property type="project" value="TreeGrafter"/>
</dbReference>
<evidence type="ECO:0000256" key="7">
    <source>
        <dbReference type="ARBA" id="ARBA00022723"/>
    </source>
</evidence>
<evidence type="ECO:0000313" key="24">
    <source>
        <dbReference type="Proteomes" id="UP000268350"/>
    </source>
</evidence>
<feature type="site" description="Transition state stabilizer" evidence="17">
    <location>
        <position position="425"/>
    </location>
</feature>
<feature type="active site" description="Proton acceptor" evidence="15">
    <location>
        <position position="337"/>
    </location>
</feature>
<feature type="signal peptide" evidence="19">
    <location>
        <begin position="1"/>
        <end position="25"/>
    </location>
</feature>
<dbReference type="GO" id="GO:0070006">
    <property type="term" value="F:metalloaminopeptidase activity"/>
    <property type="evidence" value="ECO:0007669"/>
    <property type="project" value="TreeGrafter"/>
</dbReference>
<evidence type="ECO:0000259" key="20">
    <source>
        <dbReference type="Pfam" id="PF01433"/>
    </source>
</evidence>
<evidence type="ECO:0000256" key="18">
    <source>
        <dbReference type="RuleBase" id="RU364040"/>
    </source>
</evidence>
<keyword evidence="3 18" id="KW-0031">Aminopeptidase</keyword>
<evidence type="ECO:0000256" key="13">
    <source>
        <dbReference type="ARBA" id="ARBA00023180"/>
    </source>
</evidence>
<evidence type="ECO:0000256" key="17">
    <source>
        <dbReference type="PIRSR" id="PIRSR634016-4"/>
    </source>
</evidence>
<dbReference type="InterPro" id="IPR050344">
    <property type="entry name" value="Peptidase_M1_aminopeptidases"/>
</dbReference>
<proteinExistence type="inferred from homology"/>
<feature type="domain" description="Aminopeptidase N-like N-terminal" evidence="22">
    <location>
        <begin position="35"/>
        <end position="229"/>
    </location>
</feature>
<dbReference type="GO" id="GO:0098552">
    <property type="term" value="C:side of membrane"/>
    <property type="evidence" value="ECO:0007669"/>
    <property type="project" value="UniProtKB-KW"/>
</dbReference>
<evidence type="ECO:0000256" key="14">
    <source>
        <dbReference type="ARBA" id="ARBA00023288"/>
    </source>
</evidence>
<sequence length="926" mass="106432">MMNSWGTRFGLLLALALVLIGACAAADYRLGGSVVPSFYNLTISVFSNAAEPTLFYGEVNITLQVVGTSEVRQITLHKDAIDIEECWLYNESGVQVQPIDISQLIYEEATQQLTVPLSQALNFHGKYTLGFKYTGRIRTDMVGLFSASYVEQGTGKTKWLGVTQMQRLNARLVFPCFDEPALKAQFQLQIVRPSGYEAISNTKLLYTAQQGTDRYVDHFESTPTMSTYLLAFIIAEYSARGNVSDFAVLTRPEFYDHTEFSFQVGERVLSAYDELFQQSYASLGNDILQYATSPRFPHNGMENWGLIIYSDDVLVKVPGYTDDWSDKEFTIRIIAHETSHMWFGDSVTFSWWSYFWLNEAFARYYEYFMAHQLYPEYRLDEQFVVRQMQLIFASDAVNSSQPMTSPEESIQTPSQIGYKFSAIAYAKGACIVRMWRNAMGANNFDTAIRNYLKQHHLGNTRPKDLFAHLIDNWPTDQYVNLEQFFYDFTEQVGYPMLIVNATRDNQMIHVQQMRFLLNRGDGSDPDLRYTVPITYATNLSPDFDNLTPRTYHHRVVNILTISFEEQPIEWIVLNLKQSNYYRVLYDKPLLNSLQVALSSSSHSGVPVENRAQIVDDLFNFVLVGYIDYADVFEFMEYLSQEIDYVPWYATYQGLQFVAKRLTPNQLPNFQQYLSDITAAVFARLGVTWSSDDSALDVYNRNKLVDWLCRYQTRNCIQLVADKFTNDFEKPSPDYRGTFYCAAARSEPYERVMEFYREETNAKERELLWAAASCTRSYVAHYQNEILTNGSTVSQKTIALAQMYQQNPDLITPIFNMLAENITQLAEALDSWATTAVVISDLADYFTSREQLQLLQDFYDGNHLLFGQSASELSKALETVEQNVQWTEMRLDRLANYLSKRKDNGGQRSAQVLVMLVLALPMLLAWL</sequence>
<dbReference type="InterPro" id="IPR014782">
    <property type="entry name" value="Peptidase_M1_dom"/>
</dbReference>
<dbReference type="GO" id="GO:0042277">
    <property type="term" value="F:peptide binding"/>
    <property type="evidence" value="ECO:0007669"/>
    <property type="project" value="TreeGrafter"/>
</dbReference>
<feature type="chain" id="PRO_5017393279" description="Aminopeptidase" evidence="19">
    <location>
        <begin position="26"/>
        <end position="926"/>
    </location>
</feature>
<dbReference type="GO" id="GO:0008270">
    <property type="term" value="F:zinc ion binding"/>
    <property type="evidence" value="ECO:0007669"/>
    <property type="project" value="UniProtKB-UniRule"/>
</dbReference>
<dbReference type="Pfam" id="PF17900">
    <property type="entry name" value="Peptidase_M1_N"/>
    <property type="match status" value="1"/>
</dbReference>
<evidence type="ECO:0000256" key="8">
    <source>
        <dbReference type="ARBA" id="ARBA00022729"/>
    </source>
</evidence>
<keyword evidence="24" id="KW-1185">Reference proteome</keyword>
<dbReference type="Proteomes" id="UP000268350">
    <property type="component" value="Unassembled WGS sequence"/>
</dbReference>
<keyword evidence="6 18" id="KW-0645">Protease</keyword>
<keyword evidence="7 16" id="KW-0479">Metal-binding</keyword>
<dbReference type="OrthoDB" id="10031169at2759"/>
<keyword evidence="11 18" id="KW-0482">Metalloprotease</keyword>
<evidence type="ECO:0000256" key="16">
    <source>
        <dbReference type="PIRSR" id="PIRSR634016-3"/>
    </source>
</evidence>
<feature type="domain" description="ERAP1-like C-terminal" evidence="21">
    <location>
        <begin position="570"/>
        <end position="880"/>
    </location>
</feature>
<dbReference type="SUPFAM" id="SSF55486">
    <property type="entry name" value="Metalloproteases ('zincins'), catalytic domain"/>
    <property type="match status" value="1"/>
</dbReference>
<evidence type="ECO:0000256" key="10">
    <source>
        <dbReference type="ARBA" id="ARBA00022833"/>
    </source>
</evidence>
<dbReference type="FunFam" id="1.10.390.10:FF:000013">
    <property type="entry name" value="Aminopeptidase N"/>
    <property type="match status" value="1"/>
</dbReference>
<feature type="binding site" evidence="16">
    <location>
        <position position="340"/>
    </location>
    <ligand>
        <name>Zn(2+)</name>
        <dbReference type="ChEBI" id="CHEBI:29105"/>
        <note>catalytic</note>
    </ligand>
</feature>
<evidence type="ECO:0000256" key="11">
    <source>
        <dbReference type="ARBA" id="ARBA00023049"/>
    </source>
</evidence>
<dbReference type="InterPro" id="IPR001930">
    <property type="entry name" value="Peptidase_M1"/>
</dbReference>
<evidence type="ECO:0000313" key="23">
    <source>
        <dbReference type="EMBL" id="SPP82961.1"/>
    </source>
</evidence>
<feature type="domain" description="Peptidase M1 membrane alanine aminopeptidase" evidence="20">
    <location>
        <begin position="260"/>
        <end position="471"/>
    </location>
</feature>
<feature type="binding site" evidence="16">
    <location>
        <position position="359"/>
    </location>
    <ligand>
        <name>Zn(2+)</name>
        <dbReference type="ChEBI" id="CHEBI:29105"/>
        <note>catalytic</note>
    </ligand>
</feature>
<accession>A0A3B0KD74</accession>
<evidence type="ECO:0000256" key="15">
    <source>
        <dbReference type="PIRSR" id="PIRSR634016-1"/>
    </source>
</evidence>
<feature type="binding site" evidence="16">
    <location>
        <position position="336"/>
    </location>
    <ligand>
        <name>Zn(2+)</name>
        <dbReference type="ChEBI" id="CHEBI:29105"/>
        <note>catalytic</note>
    </ligand>
</feature>
<dbReference type="PRINTS" id="PR00756">
    <property type="entry name" value="ALADIPTASE"/>
</dbReference>
<evidence type="ECO:0000256" key="2">
    <source>
        <dbReference type="ARBA" id="ARBA00010136"/>
    </source>
</evidence>
<dbReference type="PANTHER" id="PTHR11533">
    <property type="entry name" value="PROTEASE M1 ZINC METALLOPROTEASE"/>
    <property type="match status" value="1"/>
</dbReference>
<organism evidence="23 24">
    <name type="scientific">Drosophila guanche</name>
    <name type="common">Fruit fly</name>
    <dbReference type="NCBI Taxonomy" id="7266"/>
    <lineage>
        <taxon>Eukaryota</taxon>
        <taxon>Metazoa</taxon>
        <taxon>Ecdysozoa</taxon>
        <taxon>Arthropoda</taxon>
        <taxon>Hexapoda</taxon>
        <taxon>Insecta</taxon>
        <taxon>Pterygota</taxon>
        <taxon>Neoptera</taxon>
        <taxon>Endopterygota</taxon>
        <taxon>Diptera</taxon>
        <taxon>Brachycera</taxon>
        <taxon>Muscomorpha</taxon>
        <taxon>Ephydroidea</taxon>
        <taxon>Drosophilidae</taxon>
        <taxon>Drosophila</taxon>
        <taxon>Sophophora</taxon>
    </lineage>
</organism>
<dbReference type="EC" id="3.4.11.-" evidence="18"/>
<dbReference type="EMBL" id="OUUW01000007">
    <property type="protein sequence ID" value="SPP82961.1"/>
    <property type="molecule type" value="Genomic_DNA"/>
</dbReference>
<evidence type="ECO:0000256" key="12">
    <source>
        <dbReference type="ARBA" id="ARBA00023136"/>
    </source>
</evidence>
<dbReference type="InterPro" id="IPR042097">
    <property type="entry name" value="Aminopeptidase_N-like_N_sf"/>
</dbReference>
<keyword evidence="12" id="KW-0472">Membrane</keyword>
<dbReference type="PANTHER" id="PTHR11533:SF301">
    <property type="entry name" value="AMINOPEPTIDASE"/>
    <property type="match status" value="1"/>
</dbReference>
<comment type="cofactor">
    <cofactor evidence="16 18">
        <name>Zn(2+)</name>
        <dbReference type="ChEBI" id="CHEBI:29105"/>
    </cofactor>
    <text evidence="16 18">Binds 1 zinc ion per subunit.</text>
</comment>
<keyword evidence="8 19" id="KW-0732">Signal</keyword>
<comment type="subcellular location">
    <subcellularLocation>
        <location evidence="1">Cell membrane</location>
        <topology evidence="1">Lipid-anchor</topology>
        <topology evidence="1">GPI-anchor</topology>
    </subcellularLocation>
</comment>
<dbReference type="Pfam" id="PF11838">
    <property type="entry name" value="ERAP1_C"/>
    <property type="match status" value="1"/>
</dbReference>
<dbReference type="InterPro" id="IPR034016">
    <property type="entry name" value="M1_APN-typ"/>
</dbReference>
<gene>
    <name evidence="23" type="ORF">DGUA_6G017729</name>
</gene>
<dbReference type="InterPro" id="IPR045357">
    <property type="entry name" value="Aminopeptidase_N-like_N"/>
</dbReference>
<dbReference type="Gene3D" id="2.60.40.1910">
    <property type="match status" value="1"/>
</dbReference>
<dbReference type="GO" id="GO:0006508">
    <property type="term" value="P:proteolysis"/>
    <property type="evidence" value="ECO:0007669"/>
    <property type="project" value="UniProtKB-KW"/>
</dbReference>
<dbReference type="GO" id="GO:0005737">
    <property type="term" value="C:cytoplasm"/>
    <property type="evidence" value="ECO:0007669"/>
    <property type="project" value="TreeGrafter"/>
</dbReference>
<dbReference type="GO" id="GO:0005886">
    <property type="term" value="C:plasma membrane"/>
    <property type="evidence" value="ECO:0007669"/>
    <property type="project" value="UniProtKB-SubCell"/>
</dbReference>
<evidence type="ECO:0000256" key="1">
    <source>
        <dbReference type="ARBA" id="ARBA00004609"/>
    </source>
</evidence>
<dbReference type="FunFam" id="2.60.40.1910:FF:000008">
    <property type="entry name" value="Aminopeptidase"/>
    <property type="match status" value="1"/>
</dbReference>
<dbReference type="InterPro" id="IPR027268">
    <property type="entry name" value="Peptidase_M4/M1_CTD_sf"/>
</dbReference>
<evidence type="ECO:0000256" key="6">
    <source>
        <dbReference type="ARBA" id="ARBA00022670"/>
    </source>
</evidence>
<keyword evidence="13" id="KW-0325">Glycoprotein</keyword>
<dbReference type="InterPro" id="IPR024571">
    <property type="entry name" value="ERAP1-like_C_dom"/>
</dbReference>
<evidence type="ECO:0000259" key="21">
    <source>
        <dbReference type="Pfam" id="PF11838"/>
    </source>
</evidence>
<keyword evidence="9 18" id="KW-0378">Hydrolase</keyword>
<comment type="similarity">
    <text evidence="2 18">Belongs to the peptidase M1 family.</text>
</comment>
<keyword evidence="14" id="KW-0449">Lipoprotein</keyword>
<name>A0A3B0KD74_DROGU</name>
<dbReference type="GO" id="GO:0043171">
    <property type="term" value="P:peptide catabolic process"/>
    <property type="evidence" value="ECO:0007669"/>
    <property type="project" value="TreeGrafter"/>
</dbReference>
<dbReference type="Pfam" id="PF01433">
    <property type="entry name" value="Peptidase_M1"/>
    <property type="match status" value="1"/>
</dbReference>
<dbReference type="CDD" id="cd09601">
    <property type="entry name" value="M1_APN-Q_like"/>
    <property type="match status" value="1"/>
</dbReference>
<keyword evidence="5" id="KW-0336">GPI-anchor</keyword>
<dbReference type="AlphaFoldDB" id="A0A3B0KD74"/>